<proteinExistence type="predicted"/>
<comment type="caution">
    <text evidence="1">The sequence shown here is derived from an EMBL/GenBank/DDBJ whole genome shotgun (WGS) entry which is preliminary data.</text>
</comment>
<gene>
    <name evidence="1" type="ORF">BCF50_0638</name>
</gene>
<reference evidence="1 2" key="1">
    <citation type="submission" date="2019-03" db="EMBL/GenBank/DDBJ databases">
        <title>Genomic Encyclopedia of Archaeal and Bacterial Type Strains, Phase II (KMG-II): from individual species to whole genera.</title>
        <authorList>
            <person name="Goeker M."/>
        </authorList>
    </citation>
    <scope>NUCLEOTIDE SEQUENCE [LARGE SCALE GENOMIC DNA]</scope>
    <source>
        <strain evidence="1 2">DSM 15235</strain>
    </source>
</reference>
<dbReference type="Proteomes" id="UP000295709">
    <property type="component" value="Unassembled WGS sequence"/>
</dbReference>
<evidence type="ECO:0000313" key="1">
    <source>
        <dbReference type="EMBL" id="TDX94867.1"/>
    </source>
</evidence>
<accession>A0ABY2FYK6</accession>
<name>A0ABY2FYK6_9FLAO</name>
<evidence type="ECO:0000313" key="2">
    <source>
        <dbReference type="Proteomes" id="UP000295709"/>
    </source>
</evidence>
<protein>
    <submittedName>
        <fullName evidence="1">Uncharacterized protein</fullName>
    </submittedName>
</protein>
<dbReference type="EMBL" id="SOQW01000001">
    <property type="protein sequence ID" value="TDX94867.1"/>
    <property type="molecule type" value="Genomic_DNA"/>
</dbReference>
<sequence length="32" mass="3808">MKLINFKKFLLKVSEIIFTIFNTSPPVFSIKY</sequence>
<keyword evidence="2" id="KW-1185">Reference proteome</keyword>
<organism evidence="1 2">
    <name type="scientific">Chryseobacterium daecheongense</name>
    <dbReference type="NCBI Taxonomy" id="192389"/>
    <lineage>
        <taxon>Bacteria</taxon>
        <taxon>Pseudomonadati</taxon>
        <taxon>Bacteroidota</taxon>
        <taxon>Flavobacteriia</taxon>
        <taxon>Flavobacteriales</taxon>
        <taxon>Weeksellaceae</taxon>
        <taxon>Chryseobacterium group</taxon>
        <taxon>Chryseobacterium</taxon>
    </lineage>
</organism>